<comment type="catalytic activity">
    <reaction evidence="10">
        <text>adenosine + phosphate = alpha-D-ribose 1-phosphate + adenine</text>
        <dbReference type="Rhea" id="RHEA:27642"/>
        <dbReference type="ChEBI" id="CHEBI:16335"/>
        <dbReference type="ChEBI" id="CHEBI:16708"/>
        <dbReference type="ChEBI" id="CHEBI:43474"/>
        <dbReference type="ChEBI" id="CHEBI:57720"/>
        <dbReference type="EC" id="2.4.2.1"/>
    </reaction>
    <physiologicalReaction direction="left-to-right" evidence="10">
        <dbReference type="Rhea" id="RHEA:27643"/>
    </physiologicalReaction>
</comment>
<dbReference type="InterPro" id="IPR011324">
    <property type="entry name" value="Cytotoxic_necrot_fac-like_cat"/>
</dbReference>
<accession>A0A5Q2MJ76</accession>
<gene>
    <name evidence="12" type="ORF">GEV26_06915</name>
</gene>
<dbReference type="CDD" id="cd16833">
    <property type="entry name" value="YfiH"/>
    <property type="match status" value="1"/>
</dbReference>
<dbReference type="PANTHER" id="PTHR30616:SF2">
    <property type="entry name" value="PURINE NUCLEOSIDE PHOSPHORYLASE LACC1"/>
    <property type="match status" value="1"/>
</dbReference>
<evidence type="ECO:0000313" key="12">
    <source>
        <dbReference type="EMBL" id="QGG41116.1"/>
    </source>
</evidence>
<keyword evidence="6" id="KW-0378">Hydrolase</keyword>
<dbReference type="Gene3D" id="3.60.140.10">
    <property type="entry name" value="CNF1/YfiH-like putative cysteine hydrolases"/>
    <property type="match status" value="1"/>
</dbReference>
<dbReference type="InterPro" id="IPR038371">
    <property type="entry name" value="Cu_polyphenol_OxRdtase_sf"/>
</dbReference>
<protein>
    <recommendedName>
        <fullName evidence="14">Laccase domain-containing protein</fullName>
    </recommendedName>
</protein>
<keyword evidence="5" id="KW-0479">Metal-binding</keyword>
<evidence type="ECO:0000256" key="9">
    <source>
        <dbReference type="ARBA" id="ARBA00047989"/>
    </source>
</evidence>
<evidence type="ECO:0000256" key="10">
    <source>
        <dbReference type="ARBA" id="ARBA00048968"/>
    </source>
</evidence>
<dbReference type="GO" id="GO:0005507">
    <property type="term" value="F:copper ion binding"/>
    <property type="evidence" value="ECO:0007669"/>
    <property type="project" value="TreeGrafter"/>
</dbReference>
<dbReference type="PANTHER" id="PTHR30616">
    <property type="entry name" value="UNCHARACTERIZED PROTEIN YFIH"/>
    <property type="match status" value="1"/>
</dbReference>
<dbReference type="InterPro" id="IPR003730">
    <property type="entry name" value="Cu_polyphenol_OxRdtase"/>
</dbReference>
<evidence type="ECO:0000256" key="5">
    <source>
        <dbReference type="ARBA" id="ARBA00022723"/>
    </source>
</evidence>
<dbReference type="RefSeq" id="WP_153652385.1">
    <property type="nucleotide sequence ID" value="NZ_CP045737.1"/>
</dbReference>
<comment type="similarity">
    <text evidence="3">Belongs to the purine nucleoside phosphorylase YfiH/LACC1 family.</text>
</comment>
<dbReference type="SUPFAM" id="SSF64438">
    <property type="entry name" value="CNF1/YfiH-like putative cysteine hydrolases"/>
    <property type="match status" value="1"/>
</dbReference>
<dbReference type="KEGG" id="aef:GEV26_06915"/>
<keyword evidence="8" id="KW-0186">Copper</keyword>
<dbReference type="AlphaFoldDB" id="A0A5Q2MJ76"/>
<keyword evidence="4" id="KW-0808">Transferase</keyword>
<evidence type="ECO:0000256" key="6">
    <source>
        <dbReference type="ARBA" id="ARBA00022801"/>
    </source>
</evidence>
<organism evidence="12 13">
    <name type="scientific">Aeromicrobium yanjiei</name>
    <dbReference type="NCBI Taxonomy" id="2662028"/>
    <lineage>
        <taxon>Bacteria</taxon>
        <taxon>Bacillati</taxon>
        <taxon>Actinomycetota</taxon>
        <taxon>Actinomycetes</taxon>
        <taxon>Propionibacteriales</taxon>
        <taxon>Nocardioidaceae</taxon>
        <taxon>Aeromicrobium</taxon>
    </lineage>
</organism>
<evidence type="ECO:0000313" key="13">
    <source>
        <dbReference type="Proteomes" id="UP000392064"/>
    </source>
</evidence>
<comment type="catalytic activity">
    <reaction evidence="1">
        <text>inosine + phosphate = alpha-D-ribose 1-phosphate + hypoxanthine</text>
        <dbReference type="Rhea" id="RHEA:27646"/>
        <dbReference type="ChEBI" id="CHEBI:17368"/>
        <dbReference type="ChEBI" id="CHEBI:17596"/>
        <dbReference type="ChEBI" id="CHEBI:43474"/>
        <dbReference type="ChEBI" id="CHEBI:57720"/>
        <dbReference type="EC" id="2.4.2.1"/>
    </reaction>
    <physiologicalReaction direction="left-to-right" evidence="1">
        <dbReference type="Rhea" id="RHEA:27647"/>
    </physiologicalReaction>
</comment>
<evidence type="ECO:0008006" key="14">
    <source>
        <dbReference type="Google" id="ProtNLM"/>
    </source>
</evidence>
<dbReference type="Pfam" id="PF02578">
    <property type="entry name" value="Cu-oxidase_4"/>
    <property type="match status" value="1"/>
</dbReference>
<evidence type="ECO:0000256" key="11">
    <source>
        <dbReference type="ARBA" id="ARBA00049893"/>
    </source>
</evidence>
<evidence type="ECO:0000256" key="7">
    <source>
        <dbReference type="ARBA" id="ARBA00022833"/>
    </source>
</evidence>
<dbReference type="GO" id="GO:0017061">
    <property type="term" value="F:S-methyl-5-thioadenosine phosphorylase activity"/>
    <property type="evidence" value="ECO:0007669"/>
    <property type="project" value="UniProtKB-EC"/>
</dbReference>
<reference evidence="12 13" key="1">
    <citation type="submission" date="2019-11" db="EMBL/GenBank/DDBJ databases">
        <authorList>
            <person name="Li J."/>
        </authorList>
    </citation>
    <scope>NUCLEOTIDE SEQUENCE [LARGE SCALE GENOMIC DNA]</scope>
    <source>
        <strain evidence="12 13">MF47</strain>
    </source>
</reference>
<keyword evidence="13" id="KW-1185">Reference proteome</keyword>
<sequence>MIWQAGRLGRVELAFTDRLGGSSEGPWASLNLGTSNGDDPERVADNLDRLARELDVEQIVRMTQVHGAEVAWTDELEPGAIPVADALLTGTPGTAVLVRVADCVPIVLAAPAQPLAGVVHCGREGLVRGVVPAAVEAMRARGASTIEAWLGPRACGRCYELPQEMVDAVASTVPEARSTTSWGTPAIDVGAGVMAQLTALGVRGNDLGADECTIEHERWFSYRRQGQDSGRFGAVAVIRP</sequence>
<evidence type="ECO:0000256" key="2">
    <source>
        <dbReference type="ARBA" id="ARBA00003215"/>
    </source>
</evidence>
<evidence type="ECO:0000256" key="3">
    <source>
        <dbReference type="ARBA" id="ARBA00007353"/>
    </source>
</evidence>
<comment type="function">
    <text evidence="2">Purine nucleoside enzyme that catalyzes the phosphorolysis of adenosine and inosine nucleosides, yielding D-ribose 1-phosphate and the respective free bases, adenine and hypoxanthine. Also catalyzes the phosphorolysis of S-methyl-5'-thioadenosine into adenine and S-methyl-5-thio-alpha-D-ribose 1-phosphate. Also has adenosine deaminase activity.</text>
</comment>
<proteinExistence type="inferred from homology"/>
<comment type="catalytic activity">
    <reaction evidence="9">
        <text>adenosine + H2O + H(+) = inosine + NH4(+)</text>
        <dbReference type="Rhea" id="RHEA:24408"/>
        <dbReference type="ChEBI" id="CHEBI:15377"/>
        <dbReference type="ChEBI" id="CHEBI:15378"/>
        <dbReference type="ChEBI" id="CHEBI:16335"/>
        <dbReference type="ChEBI" id="CHEBI:17596"/>
        <dbReference type="ChEBI" id="CHEBI:28938"/>
        <dbReference type="EC" id="3.5.4.4"/>
    </reaction>
    <physiologicalReaction direction="left-to-right" evidence="9">
        <dbReference type="Rhea" id="RHEA:24409"/>
    </physiologicalReaction>
</comment>
<dbReference type="EMBL" id="CP045737">
    <property type="protein sequence ID" value="QGG41116.1"/>
    <property type="molecule type" value="Genomic_DNA"/>
</dbReference>
<name>A0A5Q2MJ76_9ACTN</name>
<keyword evidence="7" id="KW-0862">Zinc</keyword>
<evidence type="ECO:0000256" key="4">
    <source>
        <dbReference type="ARBA" id="ARBA00022679"/>
    </source>
</evidence>
<evidence type="ECO:0000256" key="1">
    <source>
        <dbReference type="ARBA" id="ARBA00000553"/>
    </source>
</evidence>
<dbReference type="GO" id="GO:0016787">
    <property type="term" value="F:hydrolase activity"/>
    <property type="evidence" value="ECO:0007669"/>
    <property type="project" value="UniProtKB-KW"/>
</dbReference>
<dbReference type="Proteomes" id="UP000392064">
    <property type="component" value="Chromosome"/>
</dbReference>
<comment type="catalytic activity">
    <reaction evidence="11">
        <text>S-methyl-5'-thioadenosine + phosphate = 5-(methylsulfanyl)-alpha-D-ribose 1-phosphate + adenine</text>
        <dbReference type="Rhea" id="RHEA:11852"/>
        <dbReference type="ChEBI" id="CHEBI:16708"/>
        <dbReference type="ChEBI" id="CHEBI:17509"/>
        <dbReference type="ChEBI" id="CHEBI:43474"/>
        <dbReference type="ChEBI" id="CHEBI:58533"/>
        <dbReference type="EC" id="2.4.2.28"/>
    </reaction>
    <physiologicalReaction direction="left-to-right" evidence="11">
        <dbReference type="Rhea" id="RHEA:11853"/>
    </physiologicalReaction>
</comment>
<evidence type="ECO:0000256" key="8">
    <source>
        <dbReference type="ARBA" id="ARBA00023008"/>
    </source>
</evidence>